<reference evidence="1" key="1">
    <citation type="submission" date="2020-03" db="EMBL/GenBank/DDBJ databases">
        <title>The deep terrestrial virosphere.</title>
        <authorList>
            <person name="Holmfeldt K."/>
            <person name="Nilsson E."/>
            <person name="Simone D."/>
            <person name="Lopez-Fernandez M."/>
            <person name="Wu X."/>
            <person name="de Brujin I."/>
            <person name="Lundin D."/>
            <person name="Andersson A."/>
            <person name="Bertilsson S."/>
            <person name="Dopson M."/>
        </authorList>
    </citation>
    <scope>NUCLEOTIDE SEQUENCE</scope>
    <source>
        <strain evidence="1">MM415A01796</strain>
    </source>
</reference>
<dbReference type="InterPro" id="IPR011050">
    <property type="entry name" value="Pectin_lyase_fold/virulence"/>
</dbReference>
<dbReference type="AlphaFoldDB" id="A0A6M3JZ93"/>
<accession>A0A6M3JZ93</accession>
<evidence type="ECO:0000313" key="1">
    <source>
        <dbReference type="EMBL" id="QJA75383.1"/>
    </source>
</evidence>
<sequence length="327" mass="34197">MPTHGTFKKTGIPILPHGFRGLWGNAWFVDYDHGSDGNGQSPSLAYKYLDTLLSDKVGRDDTIYIRPRDANSSGGDPQSYTAYTTANCIIKQGTGEGVTLVGVHPGSLASTGFAGHQAHRVSLGGHASAAATTPILAINAPYATLENLSFRHKNGDTTITTNGCVYVHGGVGGTNEAFGTVIANCMFRFAEGDDGTAGIYNLDSWYMDVIACYFYRCEVGIGMRGSNSTCRGLNATKCVFQGVTGERAVDINVYGGASTYINVFDSHFAAATSDTGPTGAGDYIYLTSATGVSIQGNYFDVADAAAELTADGDAIDGPNYDGGGFIA</sequence>
<dbReference type="EMBL" id="MT142160">
    <property type="protein sequence ID" value="QJA75383.1"/>
    <property type="molecule type" value="Genomic_DNA"/>
</dbReference>
<proteinExistence type="predicted"/>
<gene>
    <name evidence="1" type="ORF">MM415A01796_0007</name>
</gene>
<organism evidence="1">
    <name type="scientific">viral metagenome</name>
    <dbReference type="NCBI Taxonomy" id="1070528"/>
    <lineage>
        <taxon>unclassified sequences</taxon>
        <taxon>metagenomes</taxon>
        <taxon>organismal metagenomes</taxon>
    </lineage>
</organism>
<name>A0A6M3JZ93_9ZZZZ</name>
<dbReference type="SUPFAM" id="SSF51126">
    <property type="entry name" value="Pectin lyase-like"/>
    <property type="match status" value="1"/>
</dbReference>
<protein>
    <submittedName>
        <fullName evidence="1">Uncharacterized protein</fullName>
    </submittedName>
</protein>